<dbReference type="Gene3D" id="3.30.160.250">
    <property type="match status" value="1"/>
</dbReference>
<name>A0A0B7MM45_9FIRM</name>
<feature type="domain" description="HicB-like antitoxin of toxin-antitoxin system" evidence="1">
    <location>
        <begin position="7"/>
        <end position="63"/>
    </location>
</feature>
<dbReference type="InterPro" id="IPR035069">
    <property type="entry name" value="TTHA1013/TTHA0281-like"/>
</dbReference>
<dbReference type="Proteomes" id="UP000046155">
    <property type="component" value="Unassembled WGS sequence"/>
</dbReference>
<evidence type="ECO:0000259" key="1">
    <source>
        <dbReference type="Pfam" id="PF15919"/>
    </source>
</evidence>
<protein>
    <recommendedName>
        <fullName evidence="1">HicB-like antitoxin of toxin-antitoxin system domain-containing protein</fullName>
    </recommendedName>
</protein>
<dbReference type="EMBL" id="CDRZ01000240">
    <property type="protein sequence ID" value="CEO89273.1"/>
    <property type="molecule type" value="Genomic_DNA"/>
</dbReference>
<dbReference type="OrthoDB" id="5419659at2"/>
<sequence>MQRRFKVILEWNEDDGGGYTVIVPALPGCITEGDTVEEAMNNAHEAITGYLEALKLQGKPLPKKDTRMFFGEVEVLL</sequence>
<accession>A0A0B7MM45</accession>
<reference evidence="3" key="1">
    <citation type="submission" date="2015-01" db="EMBL/GenBank/DDBJ databases">
        <authorList>
            <person name="Manzoor Shahid"/>
            <person name="Zubair Saima"/>
        </authorList>
    </citation>
    <scope>NUCLEOTIDE SEQUENCE [LARGE SCALE GENOMIC DNA]</scope>
    <source>
        <strain evidence="3">Sp3</strain>
    </source>
</reference>
<gene>
    <name evidence="2" type="ORF">SSCH_430013</name>
</gene>
<evidence type="ECO:0000313" key="2">
    <source>
        <dbReference type="EMBL" id="CEO89273.1"/>
    </source>
</evidence>
<dbReference type="PANTHER" id="PTHR34504:SF2">
    <property type="entry name" value="UPF0150 PROTEIN SSL0259"/>
    <property type="match status" value="1"/>
</dbReference>
<dbReference type="RefSeq" id="WP_044665254.1">
    <property type="nucleotide sequence ID" value="NZ_CDRZ01000240.1"/>
</dbReference>
<dbReference type="PANTHER" id="PTHR34504">
    <property type="entry name" value="ANTITOXIN HICB"/>
    <property type="match status" value="1"/>
</dbReference>
<dbReference type="AlphaFoldDB" id="A0A0B7MM45"/>
<evidence type="ECO:0000313" key="3">
    <source>
        <dbReference type="Proteomes" id="UP000046155"/>
    </source>
</evidence>
<keyword evidence="3" id="KW-1185">Reference proteome</keyword>
<dbReference type="InterPro" id="IPR051404">
    <property type="entry name" value="TA_system_antitoxin"/>
</dbReference>
<dbReference type="InterPro" id="IPR031807">
    <property type="entry name" value="HicB-like"/>
</dbReference>
<organism evidence="2 3">
    <name type="scientific">Syntrophaceticus schinkii</name>
    <dbReference type="NCBI Taxonomy" id="499207"/>
    <lineage>
        <taxon>Bacteria</taxon>
        <taxon>Bacillati</taxon>
        <taxon>Bacillota</taxon>
        <taxon>Clostridia</taxon>
        <taxon>Thermoanaerobacterales</taxon>
        <taxon>Thermoanaerobacterales Family III. Incertae Sedis</taxon>
        <taxon>Syntrophaceticus</taxon>
    </lineage>
</organism>
<proteinExistence type="predicted"/>
<dbReference type="SUPFAM" id="SSF143100">
    <property type="entry name" value="TTHA1013/TTHA0281-like"/>
    <property type="match status" value="1"/>
</dbReference>
<dbReference type="Pfam" id="PF15919">
    <property type="entry name" value="HicB_lk_antitox"/>
    <property type="match status" value="1"/>
</dbReference>